<feature type="compositionally biased region" description="Acidic residues" evidence="6">
    <location>
        <begin position="820"/>
        <end position="842"/>
    </location>
</feature>
<evidence type="ECO:0000256" key="5">
    <source>
        <dbReference type="ARBA" id="ARBA00023254"/>
    </source>
</evidence>
<dbReference type="InterPro" id="IPR007696">
    <property type="entry name" value="DNA_mismatch_repair_MutS_core"/>
</dbReference>
<dbReference type="AlphaFoldDB" id="A0A9P8I235"/>
<dbReference type="FunFam" id="1.10.1420.10:FF:000013">
    <property type="entry name" value="mutS protein homolog 4"/>
    <property type="match status" value="1"/>
</dbReference>
<dbReference type="GO" id="GO:0006298">
    <property type="term" value="P:mismatch repair"/>
    <property type="evidence" value="ECO:0007669"/>
    <property type="project" value="InterPro"/>
</dbReference>
<evidence type="ECO:0000256" key="4">
    <source>
        <dbReference type="ARBA" id="ARBA00023125"/>
    </source>
</evidence>
<name>A0A9P8I235_9PEZI</name>
<dbReference type="InterPro" id="IPR007860">
    <property type="entry name" value="DNA_mmatch_repair_MutS_con_dom"/>
</dbReference>
<keyword evidence="5" id="KW-0469">Meiosis</keyword>
<accession>A0A9P8I235</accession>
<feature type="domain" description="DNA mismatch repair proteins mutS family" evidence="7">
    <location>
        <begin position="646"/>
        <end position="662"/>
    </location>
</feature>
<comment type="similarity">
    <text evidence="1">Belongs to the DNA mismatch repair MutS family.</text>
</comment>
<evidence type="ECO:0000259" key="7">
    <source>
        <dbReference type="PROSITE" id="PS00486"/>
    </source>
</evidence>
<protein>
    <recommendedName>
        <fullName evidence="7">DNA mismatch repair proteins mutS family domain-containing protein</fullName>
    </recommendedName>
</protein>
<keyword evidence="2" id="KW-0547">Nucleotide-binding</keyword>
<keyword evidence="4" id="KW-0238">DNA-binding</keyword>
<dbReference type="InterPro" id="IPR011184">
    <property type="entry name" value="DNA_mismatch_repair_Msh2"/>
</dbReference>
<dbReference type="SMART" id="SM00534">
    <property type="entry name" value="MUTSac"/>
    <property type="match status" value="1"/>
</dbReference>
<feature type="region of interest" description="Disordered" evidence="6">
    <location>
        <begin position="19"/>
        <end position="50"/>
    </location>
</feature>
<dbReference type="SUPFAM" id="SSF52540">
    <property type="entry name" value="P-loop containing nucleoside triphosphate hydrolases"/>
    <property type="match status" value="1"/>
</dbReference>
<dbReference type="GO" id="GO:0007131">
    <property type="term" value="P:reciprocal meiotic recombination"/>
    <property type="evidence" value="ECO:0007669"/>
    <property type="project" value="TreeGrafter"/>
</dbReference>
<evidence type="ECO:0000256" key="3">
    <source>
        <dbReference type="ARBA" id="ARBA00022840"/>
    </source>
</evidence>
<evidence type="ECO:0000256" key="2">
    <source>
        <dbReference type="ARBA" id="ARBA00022741"/>
    </source>
</evidence>
<dbReference type="InterPro" id="IPR027417">
    <property type="entry name" value="P-loop_NTPase"/>
</dbReference>
<keyword evidence="3" id="KW-0067">ATP-binding</keyword>
<dbReference type="SUPFAM" id="SSF48334">
    <property type="entry name" value="DNA repair protein MutS, domain III"/>
    <property type="match status" value="1"/>
</dbReference>
<dbReference type="PANTHER" id="PTHR11361">
    <property type="entry name" value="DNA MISMATCH REPAIR PROTEIN MUTS FAMILY MEMBER"/>
    <property type="match status" value="1"/>
</dbReference>
<sequence length="872" mass="96390">MARTARPATSLSVASTSYNYASSSTPRPATGQHSAGRSRAINRPRSTASTAGGVNAQRIVCAVSESRGISPTVGLAFVNISTGEAVLCQICDTQTYVRTMHKLAVFDPSEVLIANTAFNPKSKMLSFIEENVPDIHIIPLDRKYYAETTGLDYIQQLAFVEDVEAIKIAIGGNYFATCCLAAALKYVELSLHISFAFHSLRIKYQPSEGSMMINPSTIYSLELIQNLQNPMSTDCLFGLLNQALTPMGSRLLRSNILQPLTEIETLEARLDALEELTTNEEMFFSTRQALKPFLDMDRLLTALITIPTKASLQLSEQSINNIIILKQAVSCINPVYEALGGARCTLLTTIRDLCVPAKLEGVQELIDHVINPDITYQKSPLDLRNQRCYAVKSGVNGLLDVARQTYKEATADVYQLISNLGTQRRSSDTEVAEHNLAVNLKFEASRGFYLRLAASEADDRPLPPVFVNIIEDCFTEILLMSDKTIQELIENVRGEISALFRICEGVAMLDMKFIAADRIIWSIGHHPGIWYITPSGCDFSSAYKIVRPQFTDTLAIRAGRHPIRERIHNTRFVPNDAYATQQSRFQVITGEQAESSIVPAEYASFPISLQLFARVSTDDNIEANVSTFASEMRETAFILRNVEKGSLVIIDELGRGTSTRDGLAIALSVAEAFVESRALVWFATHFRDLAHIMAERSGVVNLHLDVEMTGENSMTMLYKIRDGSVTERHYGLALARIVVLPPAVIEVATEVSANLAKQIDRRKKSSSAFALARRRKLILNLKETLVQARDGAMEGEVLASWLRKLQEEFVVRMSAIEADTVDADTGNTEDESESDGGEDDAEQESREKDSSSSAEEETEDENNAMTNSIDQV</sequence>
<proteinExistence type="inferred from homology"/>
<dbReference type="Gene3D" id="3.30.420.110">
    <property type="entry name" value="MutS, connector domain"/>
    <property type="match status" value="1"/>
</dbReference>
<dbReference type="Pfam" id="PF05192">
    <property type="entry name" value="MutS_III"/>
    <property type="match status" value="1"/>
</dbReference>
<evidence type="ECO:0000256" key="6">
    <source>
        <dbReference type="SAM" id="MobiDB-lite"/>
    </source>
</evidence>
<dbReference type="InterPro" id="IPR036187">
    <property type="entry name" value="DNA_mismatch_repair_MutS_sf"/>
</dbReference>
<gene>
    <name evidence="8" type="ORF">FGG08_003625</name>
</gene>
<dbReference type="EMBL" id="JAGHQL010000065">
    <property type="protein sequence ID" value="KAH0541905.1"/>
    <property type="molecule type" value="Genomic_DNA"/>
</dbReference>
<feature type="region of interest" description="Disordered" evidence="6">
    <location>
        <begin position="820"/>
        <end position="872"/>
    </location>
</feature>
<dbReference type="InterPro" id="IPR045076">
    <property type="entry name" value="MutS"/>
</dbReference>
<comment type="caution">
    <text evidence="8">The sequence shown here is derived from an EMBL/GenBank/DDBJ whole genome shotgun (WGS) entry which is preliminary data.</text>
</comment>
<feature type="compositionally biased region" description="Polar residues" evidence="6">
    <location>
        <begin position="863"/>
        <end position="872"/>
    </location>
</feature>
<dbReference type="GO" id="GO:0005524">
    <property type="term" value="F:ATP binding"/>
    <property type="evidence" value="ECO:0007669"/>
    <property type="project" value="UniProtKB-KW"/>
</dbReference>
<dbReference type="Pfam" id="PF05188">
    <property type="entry name" value="MutS_II"/>
    <property type="match status" value="1"/>
</dbReference>
<organism evidence="8 9">
    <name type="scientific">Glutinoglossum americanum</name>
    <dbReference type="NCBI Taxonomy" id="1670608"/>
    <lineage>
        <taxon>Eukaryota</taxon>
        <taxon>Fungi</taxon>
        <taxon>Dikarya</taxon>
        <taxon>Ascomycota</taxon>
        <taxon>Pezizomycotina</taxon>
        <taxon>Geoglossomycetes</taxon>
        <taxon>Geoglossales</taxon>
        <taxon>Geoglossaceae</taxon>
        <taxon>Glutinoglossum</taxon>
    </lineage>
</organism>
<reference evidence="8" key="1">
    <citation type="submission" date="2021-03" db="EMBL/GenBank/DDBJ databases">
        <title>Comparative genomics and phylogenomic investigation of the class Geoglossomycetes provide insights into ecological specialization and systematics.</title>
        <authorList>
            <person name="Melie T."/>
            <person name="Pirro S."/>
            <person name="Miller A.N."/>
            <person name="Quandt A."/>
        </authorList>
    </citation>
    <scope>NUCLEOTIDE SEQUENCE</scope>
    <source>
        <strain evidence="8">GBOQ0MN5Z8</strain>
    </source>
</reference>
<dbReference type="PROSITE" id="PS00486">
    <property type="entry name" value="DNA_MISMATCH_REPAIR_2"/>
    <property type="match status" value="1"/>
</dbReference>
<dbReference type="PANTHER" id="PTHR11361:SF21">
    <property type="entry name" value="MUTS PROTEIN HOMOLOG 4"/>
    <property type="match status" value="1"/>
</dbReference>
<dbReference type="Pfam" id="PF00488">
    <property type="entry name" value="MutS_V"/>
    <property type="match status" value="1"/>
</dbReference>
<dbReference type="Gene3D" id="3.40.50.300">
    <property type="entry name" value="P-loop containing nucleotide triphosphate hydrolases"/>
    <property type="match status" value="2"/>
</dbReference>
<dbReference type="GO" id="GO:0030983">
    <property type="term" value="F:mismatched DNA binding"/>
    <property type="evidence" value="ECO:0007669"/>
    <property type="project" value="InterPro"/>
</dbReference>
<dbReference type="GO" id="GO:0005634">
    <property type="term" value="C:nucleus"/>
    <property type="evidence" value="ECO:0007669"/>
    <property type="project" value="TreeGrafter"/>
</dbReference>
<dbReference type="InterPro" id="IPR000432">
    <property type="entry name" value="DNA_mismatch_repair_MutS_C"/>
</dbReference>
<dbReference type="GO" id="GO:0140664">
    <property type="term" value="F:ATP-dependent DNA damage sensor activity"/>
    <property type="evidence" value="ECO:0007669"/>
    <property type="project" value="InterPro"/>
</dbReference>
<dbReference type="Proteomes" id="UP000698800">
    <property type="component" value="Unassembled WGS sequence"/>
</dbReference>
<dbReference type="Gene3D" id="1.10.1420.10">
    <property type="match status" value="1"/>
</dbReference>
<dbReference type="SUPFAM" id="SSF53150">
    <property type="entry name" value="DNA repair protein MutS, domain II"/>
    <property type="match status" value="1"/>
</dbReference>
<evidence type="ECO:0000256" key="1">
    <source>
        <dbReference type="ARBA" id="ARBA00006271"/>
    </source>
</evidence>
<keyword evidence="9" id="KW-1185">Reference proteome</keyword>
<evidence type="ECO:0000313" key="9">
    <source>
        <dbReference type="Proteomes" id="UP000698800"/>
    </source>
</evidence>
<evidence type="ECO:0000313" key="8">
    <source>
        <dbReference type="EMBL" id="KAH0541905.1"/>
    </source>
</evidence>
<dbReference type="OrthoDB" id="276261at2759"/>
<dbReference type="SMART" id="SM00533">
    <property type="entry name" value="MUTSd"/>
    <property type="match status" value="1"/>
</dbReference>
<dbReference type="InterPro" id="IPR036678">
    <property type="entry name" value="MutS_con_dom_sf"/>
</dbReference>
<dbReference type="PIRSF" id="PIRSF005813">
    <property type="entry name" value="MSH2"/>
    <property type="match status" value="1"/>
</dbReference>